<dbReference type="UniPathway" id="UPA00378"/>
<evidence type="ECO:0000256" key="10">
    <source>
        <dbReference type="ARBA" id="ARBA00022723"/>
    </source>
</evidence>
<evidence type="ECO:0000259" key="17">
    <source>
        <dbReference type="Pfam" id="PF02516"/>
    </source>
</evidence>
<feature type="domain" description="Oligosaccharyl transferase STT3 N-terminal" evidence="17">
    <location>
        <begin position="13"/>
        <end position="92"/>
    </location>
</feature>
<keyword evidence="19" id="KW-1185">Reference proteome</keyword>
<evidence type="ECO:0000256" key="11">
    <source>
        <dbReference type="ARBA" id="ARBA00022842"/>
    </source>
</evidence>
<evidence type="ECO:0000256" key="3">
    <source>
        <dbReference type="ARBA" id="ARBA00004127"/>
    </source>
</evidence>
<evidence type="ECO:0000256" key="8">
    <source>
        <dbReference type="ARBA" id="ARBA00022679"/>
    </source>
</evidence>
<evidence type="ECO:0000256" key="6">
    <source>
        <dbReference type="ARBA" id="ARBA00012605"/>
    </source>
</evidence>
<proteinExistence type="inferred from homology"/>
<dbReference type="GO" id="GO:0016020">
    <property type="term" value="C:membrane"/>
    <property type="evidence" value="ECO:0007669"/>
    <property type="project" value="InterPro"/>
</dbReference>
<evidence type="ECO:0000256" key="7">
    <source>
        <dbReference type="ARBA" id="ARBA00022676"/>
    </source>
</evidence>
<dbReference type="GO" id="GO:0004579">
    <property type="term" value="F:dolichyl-diphosphooligosaccharide-protein glycotransferase activity"/>
    <property type="evidence" value="ECO:0007669"/>
    <property type="project" value="UniProtKB-EC"/>
</dbReference>
<dbReference type="OrthoDB" id="10261066at2759"/>
<gene>
    <name evidence="18" type="ORF">PGLA1383_LOCUS39362</name>
</gene>
<reference evidence="18" key="1">
    <citation type="submission" date="2021-02" db="EMBL/GenBank/DDBJ databases">
        <authorList>
            <person name="Dougan E. K."/>
            <person name="Rhodes N."/>
            <person name="Thang M."/>
            <person name="Chan C."/>
        </authorList>
    </citation>
    <scope>NUCLEOTIDE SEQUENCE</scope>
</reference>
<protein>
    <recommendedName>
        <fullName evidence="6">dolichyl-diphosphooligosaccharide--protein glycotransferase</fullName>
        <ecNumber evidence="6">2.4.99.18</ecNumber>
    </recommendedName>
</protein>
<organism evidence="18 19">
    <name type="scientific">Polarella glacialis</name>
    <name type="common">Dinoflagellate</name>
    <dbReference type="NCBI Taxonomy" id="89957"/>
    <lineage>
        <taxon>Eukaryota</taxon>
        <taxon>Sar</taxon>
        <taxon>Alveolata</taxon>
        <taxon>Dinophyceae</taxon>
        <taxon>Suessiales</taxon>
        <taxon>Suessiaceae</taxon>
        <taxon>Polarella</taxon>
    </lineage>
</organism>
<comment type="cofactor">
    <cofactor evidence="2">
        <name>Mg(2+)</name>
        <dbReference type="ChEBI" id="CHEBI:18420"/>
    </cofactor>
</comment>
<evidence type="ECO:0000256" key="4">
    <source>
        <dbReference type="ARBA" id="ARBA00004922"/>
    </source>
</evidence>
<evidence type="ECO:0000313" key="18">
    <source>
        <dbReference type="EMBL" id="CAE8621845.1"/>
    </source>
</evidence>
<comment type="cofactor">
    <cofactor evidence="1">
        <name>Mn(2+)</name>
        <dbReference type="ChEBI" id="CHEBI:29035"/>
    </cofactor>
</comment>
<evidence type="ECO:0000256" key="2">
    <source>
        <dbReference type="ARBA" id="ARBA00001946"/>
    </source>
</evidence>
<comment type="pathway">
    <text evidence="4">Protein modification; protein glycosylation.</text>
</comment>
<evidence type="ECO:0000256" key="12">
    <source>
        <dbReference type="ARBA" id="ARBA00022989"/>
    </source>
</evidence>
<evidence type="ECO:0000256" key="14">
    <source>
        <dbReference type="ARBA" id="ARBA00023211"/>
    </source>
</evidence>
<evidence type="ECO:0000256" key="9">
    <source>
        <dbReference type="ARBA" id="ARBA00022692"/>
    </source>
</evidence>
<dbReference type="AlphaFoldDB" id="A0A813G5F3"/>
<feature type="signal peptide" evidence="16">
    <location>
        <begin position="1"/>
        <end position="23"/>
    </location>
</feature>
<evidence type="ECO:0000256" key="15">
    <source>
        <dbReference type="ARBA" id="ARBA00048829"/>
    </source>
</evidence>
<dbReference type="GO" id="GO:0012505">
    <property type="term" value="C:endomembrane system"/>
    <property type="evidence" value="ECO:0007669"/>
    <property type="project" value="UniProtKB-SubCell"/>
</dbReference>
<keyword evidence="9" id="KW-0812">Transmembrane</keyword>
<evidence type="ECO:0000256" key="16">
    <source>
        <dbReference type="SAM" id="SignalP"/>
    </source>
</evidence>
<dbReference type="EMBL" id="CAJNNV010027831">
    <property type="protein sequence ID" value="CAE8621845.1"/>
    <property type="molecule type" value="Genomic_DNA"/>
</dbReference>
<name>A0A813G5F3_POLGL</name>
<keyword evidence="12" id="KW-1133">Transmembrane helix</keyword>
<comment type="subcellular location">
    <subcellularLocation>
        <location evidence="3">Endomembrane system</location>
        <topology evidence="3">Multi-pass membrane protein</topology>
    </subcellularLocation>
</comment>
<comment type="caution">
    <text evidence="18">The sequence shown here is derived from an EMBL/GenBank/DDBJ whole genome shotgun (WGS) entry which is preliminary data.</text>
</comment>
<dbReference type="GO" id="GO:0046872">
    <property type="term" value="F:metal ion binding"/>
    <property type="evidence" value="ECO:0007669"/>
    <property type="project" value="UniProtKB-KW"/>
</dbReference>
<dbReference type="Pfam" id="PF02516">
    <property type="entry name" value="STT3"/>
    <property type="match status" value="1"/>
</dbReference>
<sequence>MFFFKRSYQHIFFFVLARTPVWQQTCVQAVYEYGYLIHEFDPWFNFRATQYLAEHGWSKFAHWYDYMSWYPIGRPIGTTTYPGMQFAGVWIWEAMKHVPKALAAPAFRHLSRCEPHCFPL</sequence>
<dbReference type="InterPro" id="IPR048307">
    <property type="entry name" value="STT3_N"/>
</dbReference>
<evidence type="ECO:0000313" key="19">
    <source>
        <dbReference type="Proteomes" id="UP000654075"/>
    </source>
</evidence>
<dbReference type="EC" id="2.4.99.18" evidence="6"/>
<keyword evidence="10" id="KW-0479">Metal-binding</keyword>
<dbReference type="PANTHER" id="PTHR13872:SF1">
    <property type="entry name" value="DOLICHYL-DIPHOSPHOOLIGOSACCHARIDE--PROTEIN GLYCOSYLTRANSFERASE SUBUNIT STT3B"/>
    <property type="match status" value="1"/>
</dbReference>
<comment type="catalytic activity">
    <reaction evidence="15">
        <text>a di-trans,poly-cis-dolichyl diphosphooligosaccharide + L-asparaginyl-[protein] = N(4)-(oligosaccharide-(1-&gt;4)-N-acetyl-beta-D-glucosaminyl-(1-&gt;4)-N-acetyl-beta-D-glucosaminyl)-L-asparaginyl-[protein] + a di-trans,poly-cis-dolichyl diphosphate + H(+)</text>
        <dbReference type="Rhea" id="RHEA:22980"/>
        <dbReference type="Rhea" id="RHEA-COMP:12804"/>
        <dbReference type="Rhea" id="RHEA-COMP:12805"/>
        <dbReference type="Rhea" id="RHEA-COMP:19506"/>
        <dbReference type="Rhea" id="RHEA-COMP:19509"/>
        <dbReference type="ChEBI" id="CHEBI:15378"/>
        <dbReference type="ChEBI" id="CHEBI:50347"/>
        <dbReference type="ChEBI" id="CHEBI:57497"/>
        <dbReference type="ChEBI" id="CHEBI:57570"/>
        <dbReference type="ChEBI" id="CHEBI:132529"/>
        <dbReference type="EC" id="2.4.99.18"/>
    </reaction>
</comment>
<keyword evidence="14" id="KW-0464">Manganese</keyword>
<dbReference type="Proteomes" id="UP000654075">
    <property type="component" value="Unassembled WGS sequence"/>
</dbReference>
<accession>A0A813G5F3</accession>
<keyword evidence="13" id="KW-0472">Membrane</keyword>
<evidence type="ECO:0000256" key="13">
    <source>
        <dbReference type="ARBA" id="ARBA00023136"/>
    </source>
</evidence>
<evidence type="ECO:0000256" key="5">
    <source>
        <dbReference type="ARBA" id="ARBA00010810"/>
    </source>
</evidence>
<keyword evidence="8" id="KW-0808">Transferase</keyword>
<dbReference type="PANTHER" id="PTHR13872">
    <property type="entry name" value="DOLICHYL-DIPHOSPHOOLIGOSACCHARIDE--PROTEIN GLYCOSYLTRANSFERASE SUBUNIT"/>
    <property type="match status" value="1"/>
</dbReference>
<dbReference type="InterPro" id="IPR003674">
    <property type="entry name" value="Oligo_trans_STT3"/>
</dbReference>
<keyword evidence="11" id="KW-0460">Magnesium</keyword>
<feature type="chain" id="PRO_5032552732" description="dolichyl-diphosphooligosaccharide--protein glycotransferase" evidence="16">
    <location>
        <begin position="24"/>
        <end position="120"/>
    </location>
</feature>
<keyword evidence="16" id="KW-0732">Signal</keyword>
<evidence type="ECO:0000256" key="1">
    <source>
        <dbReference type="ARBA" id="ARBA00001936"/>
    </source>
</evidence>
<comment type="similarity">
    <text evidence="5">Belongs to the STT3 family.</text>
</comment>
<keyword evidence="7" id="KW-0328">Glycosyltransferase</keyword>